<dbReference type="AlphaFoldDB" id="A0A385YX79"/>
<dbReference type="KEGG" id="paek:D3873_10665"/>
<feature type="domain" description="AMP-dependent synthetase/ligase" evidence="1">
    <location>
        <begin position="7"/>
        <end position="341"/>
    </location>
</feature>
<keyword evidence="3" id="KW-1185">Reference proteome</keyword>
<proteinExistence type="predicted"/>
<organism evidence="2 3">
    <name type="scientific">Paenisporosarcina cavernae</name>
    <dbReference type="NCBI Taxonomy" id="2320858"/>
    <lineage>
        <taxon>Bacteria</taxon>
        <taxon>Bacillati</taxon>
        <taxon>Bacillota</taxon>
        <taxon>Bacilli</taxon>
        <taxon>Bacillales</taxon>
        <taxon>Caryophanaceae</taxon>
        <taxon>Paenisporosarcina</taxon>
    </lineage>
</organism>
<dbReference type="Gene3D" id="3.40.50.12780">
    <property type="entry name" value="N-terminal domain of ligase-like"/>
    <property type="match status" value="1"/>
</dbReference>
<dbReference type="OrthoDB" id="9778383at2"/>
<protein>
    <submittedName>
        <fullName evidence="2">AMP-dependent synthetase</fullName>
    </submittedName>
</protein>
<dbReference type="EMBL" id="CP032418">
    <property type="protein sequence ID" value="AYC30288.1"/>
    <property type="molecule type" value="Genomic_DNA"/>
</dbReference>
<evidence type="ECO:0000313" key="3">
    <source>
        <dbReference type="Proteomes" id="UP000265725"/>
    </source>
</evidence>
<dbReference type="InterPro" id="IPR020845">
    <property type="entry name" value="AMP-binding_CS"/>
</dbReference>
<dbReference type="Proteomes" id="UP000265725">
    <property type="component" value="Chromosome"/>
</dbReference>
<dbReference type="PROSITE" id="PS00455">
    <property type="entry name" value="AMP_BINDING"/>
    <property type="match status" value="1"/>
</dbReference>
<dbReference type="SUPFAM" id="SSF56801">
    <property type="entry name" value="Acetyl-CoA synthetase-like"/>
    <property type="match status" value="1"/>
</dbReference>
<dbReference type="InterPro" id="IPR000873">
    <property type="entry name" value="AMP-dep_synth/lig_dom"/>
</dbReference>
<dbReference type="InterPro" id="IPR050237">
    <property type="entry name" value="ATP-dep_AMP-bd_enzyme"/>
</dbReference>
<gene>
    <name evidence="2" type="ORF">D3873_10665</name>
</gene>
<dbReference type="Pfam" id="PF00501">
    <property type="entry name" value="AMP-binding"/>
    <property type="match status" value="1"/>
</dbReference>
<reference evidence="3" key="1">
    <citation type="submission" date="2018-09" db="EMBL/GenBank/DDBJ databases">
        <authorList>
            <person name="Zhu H."/>
        </authorList>
    </citation>
    <scope>NUCLEOTIDE SEQUENCE [LARGE SCALE GENOMIC DNA]</scope>
    <source>
        <strain evidence="3">K2R23-3</strain>
    </source>
</reference>
<dbReference type="PANTHER" id="PTHR43767:SF1">
    <property type="entry name" value="NONRIBOSOMAL PEPTIDE SYNTHASE PES1 (EUROFUNG)-RELATED"/>
    <property type="match status" value="1"/>
</dbReference>
<evidence type="ECO:0000313" key="2">
    <source>
        <dbReference type="EMBL" id="AYC30288.1"/>
    </source>
</evidence>
<evidence type="ECO:0000259" key="1">
    <source>
        <dbReference type="Pfam" id="PF00501"/>
    </source>
</evidence>
<sequence>MNDFQKIEKFGNQIALYAERAYSYVEMIQISDDISREIGARTLVFCLCSNNKESLFGYVGFIRGKVVPLLLDASISFEQLQKLIDLYEPNFIWATKEHQELSAKYKHSFEFENYALYKMPNPIQHNLDDRLALLLTTSGSTGSPKFVRLSYENIFSNAASIAEYLDIGPNDKPITTLPMSYSYGLSIINSHFIKGASIVITDASIISKEFWNLCKEHNVTTFGGVPFSYEILDKLKFQDISLPSLKKLTQAGGKLPPTLFSKFVEICSAKGIEFYTMYGQTEATARMAYLPCDKNRDKAGSIGIAIPGGEFHLEDDAGSKITQPYTTGELIYKGQNVSLGYAESYRDLSKQDENKALLHTGDLAYFDSDGYYFISGRKKRIIKLYGNRVSLDELELFLSEHGYTCICGGKDDHLNIYTLQDDVNQMKKIMKEKLNLKGYKIVKIDTIPRNHFGKILYSELPNWAE</sequence>
<dbReference type="RefSeq" id="WP_119884005.1">
    <property type="nucleotide sequence ID" value="NZ_CP032418.1"/>
</dbReference>
<accession>A0A385YX79</accession>
<dbReference type="PANTHER" id="PTHR43767">
    <property type="entry name" value="LONG-CHAIN-FATTY-ACID--COA LIGASE"/>
    <property type="match status" value="1"/>
</dbReference>
<name>A0A385YX79_9BACL</name>
<dbReference type="InterPro" id="IPR042099">
    <property type="entry name" value="ANL_N_sf"/>
</dbReference>